<dbReference type="AlphaFoldDB" id="A0AA36C8K4"/>
<dbReference type="EMBL" id="CATQJA010000862">
    <property type="protein sequence ID" value="CAJ0564363.1"/>
    <property type="molecule type" value="Genomic_DNA"/>
</dbReference>
<sequence>MYGNSKYRYNHAQEGKKIATRDQMKYVNPAGKVTKPAKPLKPVQVQPAKPVKVKKTLQQKIAEMSASLSEMQTTEKVQSELLARCLKSEAAAEALLKKAVKPEDKLKATNMCKMLKTKIVAVEKKLTNNRCDMAMVTDRLEEYQRQEACGSSASSESGESVDKYAHLPDVDEWLAKCTTLKGLSD</sequence>
<organism evidence="1 2">
    <name type="scientific">Mesorhabditis spiculigera</name>
    <dbReference type="NCBI Taxonomy" id="96644"/>
    <lineage>
        <taxon>Eukaryota</taxon>
        <taxon>Metazoa</taxon>
        <taxon>Ecdysozoa</taxon>
        <taxon>Nematoda</taxon>
        <taxon>Chromadorea</taxon>
        <taxon>Rhabditida</taxon>
        <taxon>Rhabditina</taxon>
        <taxon>Rhabditomorpha</taxon>
        <taxon>Rhabditoidea</taxon>
        <taxon>Rhabditidae</taxon>
        <taxon>Mesorhabditinae</taxon>
        <taxon>Mesorhabditis</taxon>
    </lineage>
</organism>
<evidence type="ECO:0000313" key="1">
    <source>
        <dbReference type="EMBL" id="CAJ0564363.1"/>
    </source>
</evidence>
<reference evidence="1" key="1">
    <citation type="submission" date="2023-06" db="EMBL/GenBank/DDBJ databases">
        <authorList>
            <person name="Delattre M."/>
        </authorList>
    </citation>
    <scope>NUCLEOTIDE SEQUENCE</scope>
    <source>
        <strain evidence="1">AF72</strain>
    </source>
</reference>
<evidence type="ECO:0000313" key="2">
    <source>
        <dbReference type="Proteomes" id="UP001177023"/>
    </source>
</evidence>
<keyword evidence="2" id="KW-1185">Reference proteome</keyword>
<accession>A0AA36C8K4</accession>
<protein>
    <submittedName>
        <fullName evidence="1">Uncharacterized protein</fullName>
    </submittedName>
</protein>
<dbReference type="Proteomes" id="UP001177023">
    <property type="component" value="Unassembled WGS sequence"/>
</dbReference>
<gene>
    <name evidence="1" type="ORF">MSPICULIGERA_LOCUS3042</name>
</gene>
<feature type="non-terminal residue" evidence="1">
    <location>
        <position position="185"/>
    </location>
</feature>
<proteinExistence type="predicted"/>
<comment type="caution">
    <text evidence="1">The sequence shown here is derived from an EMBL/GenBank/DDBJ whole genome shotgun (WGS) entry which is preliminary data.</text>
</comment>
<name>A0AA36C8K4_9BILA</name>